<dbReference type="GO" id="GO:0030168">
    <property type="term" value="P:platelet activation"/>
    <property type="evidence" value="ECO:0007669"/>
    <property type="project" value="InterPro"/>
</dbReference>
<protein>
    <submittedName>
        <fullName evidence="11">Fibrinogen alpha chain</fullName>
    </submittedName>
</protein>
<keyword evidence="6" id="KW-0094">Blood coagulation</keyword>
<dbReference type="Gene3D" id="1.20.5.50">
    <property type="match status" value="1"/>
</dbReference>
<dbReference type="Proteomes" id="UP000008143">
    <property type="component" value="Chromosome 1"/>
</dbReference>
<dbReference type="PANTHER" id="PTHR47221:SF6">
    <property type="entry name" value="FIBRINOGEN ALPHA CHAIN"/>
    <property type="match status" value="1"/>
</dbReference>
<dbReference type="RefSeq" id="XP_004911521.2">
    <property type="nucleotide sequence ID" value="XM_004911464.4"/>
</dbReference>
<proteinExistence type="predicted"/>
<keyword evidence="4" id="KW-0732">Signal</keyword>
<organism evidence="10 11">
    <name type="scientific">Xenopus tropicalis</name>
    <name type="common">Western clawed frog</name>
    <name type="synonym">Silurana tropicalis</name>
    <dbReference type="NCBI Taxonomy" id="8364"/>
    <lineage>
        <taxon>Eukaryota</taxon>
        <taxon>Metazoa</taxon>
        <taxon>Chordata</taxon>
        <taxon>Craniata</taxon>
        <taxon>Vertebrata</taxon>
        <taxon>Euteleostomi</taxon>
        <taxon>Amphibia</taxon>
        <taxon>Batrachia</taxon>
        <taxon>Anura</taxon>
        <taxon>Pipoidea</taxon>
        <taxon>Pipidae</taxon>
        <taxon>Xenopodinae</taxon>
        <taxon>Xenopus</taxon>
        <taxon>Silurana</taxon>
    </lineage>
</organism>
<comment type="subunit">
    <text evidence="8">Heterohexamer; disulfide linked. Contains 2 sets of 3 non-identical chains (alpha, beta and gamma). The 2 heterotrimers are in head to head conformation with the N-termini in a small central domain.</text>
</comment>
<keyword evidence="5" id="KW-0175">Coiled coil</keyword>
<evidence type="ECO:0000313" key="10">
    <source>
        <dbReference type="Proteomes" id="UP000008143"/>
    </source>
</evidence>
<evidence type="ECO:0000256" key="5">
    <source>
        <dbReference type="ARBA" id="ARBA00023054"/>
    </source>
</evidence>
<keyword evidence="7" id="KW-1015">Disulfide bond</keyword>
<dbReference type="GO" id="GO:0005577">
    <property type="term" value="C:fibrinogen complex"/>
    <property type="evidence" value="ECO:0007669"/>
    <property type="project" value="InterPro"/>
</dbReference>
<dbReference type="OMA" id="PFSVDHH"/>
<dbReference type="GeneID" id="101730283"/>
<reference evidence="11" key="1">
    <citation type="submission" date="2025-08" db="UniProtKB">
        <authorList>
            <consortium name="RefSeq"/>
        </authorList>
    </citation>
    <scope>IDENTIFICATION</scope>
    <source>
        <strain evidence="11">Nigerian</strain>
        <tissue evidence="11">Liver and blood</tissue>
    </source>
</reference>
<dbReference type="InterPro" id="IPR012290">
    <property type="entry name" value="Fibrinogen_a/b/g_coil_dom"/>
</dbReference>
<gene>
    <name evidence="11 12" type="primary">LOC101730283</name>
</gene>
<name>A0A8J0R121_XENTR</name>
<evidence type="ECO:0000313" key="12">
    <source>
        <dbReference type="Xenbase" id="XB-GENE-29084443"/>
    </source>
</evidence>
<evidence type="ECO:0000256" key="4">
    <source>
        <dbReference type="ARBA" id="ARBA00022729"/>
    </source>
</evidence>
<dbReference type="GO" id="GO:0005102">
    <property type="term" value="F:signaling receptor binding"/>
    <property type="evidence" value="ECO:0007669"/>
    <property type="project" value="InterPro"/>
</dbReference>
<dbReference type="SMART" id="SM01212">
    <property type="entry name" value="Fib_alpha"/>
    <property type="match status" value="1"/>
</dbReference>
<evidence type="ECO:0000313" key="11">
    <source>
        <dbReference type="RefSeq" id="XP_004911521.2"/>
    </source>
</evidence>
<keyword evidence="2" id="KW-0964">Secreted</keyword>
<dbReference type="OrthoDB" id="9945370at2759"/>
<keyword evidence="3" id="KW-0356">Hemostasis</keyword>
<evidence type="ECO:0000256" key="8">
    <source>
        <dbReference type="ARBA" id="ARBA00025974"/>
    </source>
</evidence>
<evidence type="ECO:0000256" key="7">
    <source>
        <dbReference type="ARBA" id="ARBA00023157"/>
    </source>
</evidence>
<feature type="domain" description="Fibrinogen alpha/beta/gamma chain coiled coil" evidence="9">
    <location>
        <begin position="1"/>
        <end position="131"/>
    </location>
</feature>
<dbReference type="Xenbase" id="XB-GENE-29084443">
    <property type="gene designation" value="LOC101730283"/>
</dbReference>
<dbReference type="AGR" id="Xenbase:XB-GENE-29084443"/>
<dbReference type="GO" id="GO:0051258">
    <property type="term" value="P:protein polymerization"/>
    <property type="evidence" value="ECO:0007669"/>
    <property type="project" value="InterPro"/>
</dbReference>
<keyword evidence="10" id="KW-1185">Reference proteome</keyword>
<dbReference type="InterPro" id="IPR037579">
    <property type="entry name" value="FIB_ANG-like"/>
</dbReference>
<accession>A0A8J0R121</accession>
<dbReference type="AlphaFoldDB" id="A0A8J0R121"/>
<evidence type="ECO:0000259" key="9">
    <source>
        <dbReference type="SMART" id="SM01212"/>
    </source>
</evidence>
<comment type="subcellular location">
    <subcellularLocation>
        <location evidence="1">Secreted</location>
    </subcellularLocation>
</comment>
<dbReference type="SUPFAM" id="SSF58010">
    <property type="entry name" value="Fibrinogen coiled-coil and central regions"/>
    <property type="match status" value="1"/>
</dbReference>
<dbReference type="PANTHER" id="PTHR47221">
    <property type="entry name" value="FIBRINOGEN ALPHA CHAIN"/>
    <property type="match status" value="1"/>
</dbReference>
<evidence type="ECO:0000256" key="6">
    <source>
        <dbReference type="ARBA" id="ARBA00023084"/>
    </source>
</evidence>
<dbReference type="Pfam" id="PF08702">
    <property type="entry name" value="Fib_alpha"/>
    <property type="match status" value="1"/>
</dbReference>
<sequence>MRCPSGCRVQGLINKRGKEFMTRIDRAKRSNTVSYSSHIESLSAISQLHDVFGENMIRDKDAITGFARTGEELRIRLLALKLKVKKQAVKIEGLLRNLQDQLMEMKRIEVDIDIKIRSCKGSCSTVQLYMISLDSYAAWKAQLASLNTNNMKAMPGHLRPIHLLLVQQNTTSLEHPTVITDGKHLGVFENIQQYTLKLGDYNETNTV</sequence>
<evidence type="ECO:0000256" key="3">
    <source>
        <dbReference type="ARBA" id="ARBA00022696"/>
    </source>
</evidence>
<evidence type="ECO:0000256" key="1">
    <source>
        <dbReference type="ARBA" id="ARBA00004613"/>
    </source>
</evidence>
<evidence type="ECO:0000256" key="2">
    <source>
        <dbReference type="ARBA" id="ARBA00022525"/>
    </source>
</evidence>
<dbReference type="KEGG" id="xtr:101730283"/>